<evidence type="ECO:0000256" key="1">
    <source>
        <dbReference type="ARBA" id="ARBA00022505"/>
    </source>
</evidence>
<evidence type="ECO:0000313" key="4">
    <source>
        <dbReference type="EMBL" id="NKX43181.1"/>
    </source>
</evidence>
<sequence length="695" mass="72595">MTKAVGAPLPRREDPTLLKGAGRYTADIRLDNPLHIAFLRSPVAAGRIRSIDASEALAAPGVAAVLTGADLPPNPPPDLLPVLEIEATLPFPMLARDRVTAVGEPVAAILADSPARAADAVDLVMLEIDEAELPEPRRIARKRWQAGDAARAFAAAAHVVEVETVHPRVAPSPMEPRGVAIRYDAETEGVTIFHSTQTPHRTKSDVTRILQLDPDRVRVVAPDVGGGFGMKGFAYPEEVFAVWAALHLRRDVRWIATRSEEFLSAAHGRGLTSRGRLALDADGRFLGLEARIEAPLGNWATGTALMPAYNAARILPSGYVIPALDIAAEAHAHPLPSVGIYRGAGRPEANVIIERLIEEAAAATGLDPVEIRKRNLLPAEAMPHDTATGNRLDSGDYAAALDAFSAAADLDSLRARRDAIRAGGGIAGLGVAFYVDPSAHGWEYARVTLNADGTAHIATGATQQGHGRLTAFSQIASDALGIPIEAISLEAGDTGSVKEGIGAVGSRATAIGGSALMEACAKAKALVEGGAPLPVTAESKYEVAGQAWAFGAYAALVQIDPETGVARLLRAHAHDDTGVMVNPVQVEGQIRGGFAQAVGETMLEAIVLDGDGQLLTGSFMDYAMPRAGDIPWLTLSHSETPSPMNPLGAKGVGEAATTGAPAALINAITDAFRPTGKAPPQMPFSPSRIWAALNG</sequence>
<gene>
    <name evidence="4" type="ORF">HCU73_01140</name>
</gene>
<dbReference type="SUPFAM" id="SSF54665">
    <property type="entry name" value="CO dehydrogenase molybdoprotein N-domain-like"/>
    <property type="match status" value="1"/>
</dbReference>
<dbReference type="Proteomes" id="UP000526408">
    <property type="component" value="Unassembled WGS sequence"/>
</dbReference>
<organism evidence="4 5">
    <name type="scientific">Roseicyclus persicicus</name>
    <dbReference type="NCBI Taxonomy" id="2650661"/>
    <lineage>
        <taxon>Bacteria</taxon>
        <taxon>Pseudomonadati</taxon>
        <taxon>Pseudomonadota</taxon>
        <taxon>Alphaproteobacteria</taxon>
        <taxon>Rhodobacterales</taxon>
        <taxon>Roseobacteraceae</taxon>
        <taxon>Roseicyclus</taxon>
    </lineage>
</organism>
<dbReference type="EMBL" id="JAAZQQ010000001">
    <property type="protein sequence ID" value="NKX43181.1"/>
    <property type="molecule type" value="Genomic_DNA"/>
</dbReference>
<dbReference type="Pfam" id="PF01315">
    <property type="entry name" value="Ald_Xan_dh_C"/>
    <property type="match status" value="1"/>
</dbReference>
<dbReference type="Pfam" id="PF20256">
    <property type="entry name" value="MoCoBD_2"/>
    <property type="match status" value="2"/>
</dbReference>
<reference evidence="4 5" key="1">
    <citation type="submission" date="2020-04" db="EMBL/GenBank/DDBJ databases">
        <authorList>
            <person name="Yoon J."/>
        </authorList>
    </citation>
    <scope>NUCLEOTIDE SEQUENCE [LARGE SCALE GENOMIC DNA]</scope>
    <source>
        <strain evidence="4 5">KMU-115</strain>
    </source>
</reference>
<dbReference type="InterPro" id="IPR036856">
    <property type="entry name" value="Ald_Oxase/Xan_DH_a/b_sf"/>
</dbReference>
<dbReference type="InterPro" id="IPR046867">
    <property type="entry name" value="AldOxase/xan_DH_MoCoBD2"/>
</dbReference>
<evidence type="ECO:0000256" key="2">
    <source>
        <dbReference type="ARBA" id="ARBA00023002"/>
    </source>
</evidence>
<dbReference type="InterPro" id="IPR037165">
    <property type="entry name" value="AldOxase/xan_DH_Mopterin-bd_sf"/>
</dbReference>
<evidence type="ECO:0000259" key="3">
    <source>
        <dbReference type="SMART" id="SM01008"/>
    </source>
</evidence>
<dbReference type="GO" id="GO:0016491">
    <property type="term" value="F:oxidoreductase activity"/>
    <property type="evidence" value="ECO:0007669"/>
    <property type="project" value="UniProtKB-KW"/>
</dbReference>
<evidence type="ECO:0000313" key="5">
    <source>
        <dbReference type="Proteomes" id="UP000526408"/>
    </source>
</evidence>
<dbReference type="InterPro" id="IPR016208">
    <property type="entry name" value="Ald_Oxase/xanthine_DH-like"/>
</dbReference>
<dbReference type="Pfam" id="PF02738">
    <property type="entry name" value="MoCoBD_1"/>
    <property type="match status" value="1"/>
</dbReference>
<feature type="domain" description="Aldehyde oxidase/xanthine dehydrogenase a/b hammerhead" evidence="3">
    <location>
        <begin position="19"/>
        <end position="132"/>
    </location>
</feature>
<dbReference type="SMART" id="SM01008">
    <property type="entry name" value="Ald_Xan_dh_C"/>
    <property type="match status" value="1"/>
</dbReference>
<dbReference type="GO" id="GO:0005506">
    <property type="term" value="F:iron ion binding"/>
    <property type="evidence" value="ECO:0007669"/>
    <property type="project" value="InterPro"/>
</dbReference>
<keyword evidence="2" id="KW-0560">Oxidoreductase</keyword>
<accession>A0A7X6GXM6</accession>
<dbReference type="PANTHER" id="PTHR11908:SF132">
    <property type="entry name" value="ALDEHYDE OXIDASE 1-RELATED"/>
    <property type="match status" value="1"/>
</dbReference>
<name>A0A7X6GXM6_9RHOB</name>
<keyword evidence="5" id="KW-1185">Reference proteome</keyword>
<dbReference type="SUPFAM" id="SSF56003">
    <property type="entry name" value="Molybdenum cofactor-binding domain"/>
    <property type="match status" value="1"/>
</dbReference>
<comment type="caution">
    <text evidence="4">The sequence shown here is derived from an EMBL/GenBank/DDBJ whole genome shotgun (WGS) entry which is preliminary data.</text>
</comment>
<dbReference type="InterPro" id="IPR000674">
    <property type="entry name" value="Ald_Oxase/Xan_DH_a/b"/>
</dbReference>
<keyword evidence="1" id="KW-0500">Molybdenum</keyword>
<dbReference type="Gene3D" id="3.90.1170.50">
    <property type="entry name" value="Aldehyde oxidase/xanthine dehydrogenase, a/b hammerhead"/>
    <property type="match status" value="1"/>
</dbReference>
<dbReference type="Gene3D" id="3.30.365.10">
    <property type="entry name" value="Aldehyde oxidase/xanthine dehydrogenase, molybdopterin binding domain"/>
    <property type="match status" value="4"/>
</dbReference>
<dbReference type="InterPro" id="IPR008274">
    <property type="entry name" value="AldOxase/xan_DH_MoCoBD1"/>
</dbReference>
<dbReference type="PANTHER" id="PTHR11908">
    <property type="entry name" value="XANTHINE DEHYDROGENASE"/>
    <property type="match status" value="1"/>
</dbReference>
<protein>
    <submittedName>
        <fullName evidence="4">Xanthine dehydrogenase family protein molybdopterin-binding subunit</fullName>
    </submittedName>
</protein>
<proteinExistence type="predicted"/>
<dbReference type="AlphaFoldDB" id="A0A7X6GXM6"/>